<accession>A0A087CHV2</accession>
<dbReference type="GeneID" id="98301195"/>
<organism evidence="2 3">
    <name type="scientific">Bifidobacterium psychraerophilum</name>
    <dbReference type="NCBI Taxonomy" id="218140"/>
    <lineage>
        <taxon>Bacteria</taxon>
        <taxon>Bacillati</taxon>
        <taxon>Actinomycetota</taxon>
        <taxon>Actinomycetes</taxon>
        <taxon>Bifidobacteriales</taxon>
        <taxon>Bifidobacteriaceae</taxon>
        <taxon>Bifidobacterium</taxon>
    </lineage>
</organism>
<keyword evidence="1" id="KW-0812">Transmembrane</keyword>
<feature type="transmembrane region" description="Helical" evidence="1">
    <location>
        <begin position="29"/>
        <end position="49"/>
    </location>
</feature>
<keyword evidence="1" id="KW-0472">Membrane</keyword>
<dbReference type="Proteomes" id="UP000029050">
    <property type="component" value="Unassembled WGS sequence"/>
</dbReference>
<dbReference type="RefSeq" id="WP_156099240.1">
    <property type="nucleotide sequence ID" value="NZ_BAABVZ010000001.1"/>
</dbReference>
<name>A0A087CHV2_9BIFI</name>
<dbReference type="AlphaFoldDB" id="A0A087CHV2"/>
<evidence type="ECO:0000256" key="1">
    <source>
        <dbReference type="SAM" id="Phobius"/>
    </source>
</evidence>
<proteinExistence type="predicted"/>
<comment type="caution">
    <text evidence="2">The sequence shown here is derived from an EMBL/GenBank/DDBJ whole genome shotgun (WGS) entry which is preliminary data.</text>
</comment>
<evidence type="ECO:0000313" key="2">
    <source>
        <dbReference type="EMBL" id="KFI82852.1"/>
    </source>
</evidence>
<keyword evidence="1" id="KW-1133">Transmembrane helix</keyword>
<dbReference type="OrthoDB" id="9959339at2"/>
<sequence>MLALFIILMLLWIIGGIAGLAVKGLIWLFFVSLVLFIITAVWGFVKGLFSKKN</sequence>
<keyword evidence="3" id="KW-1185">Reference proteome</keyword>
<protein>
    <submittedName>
        <fullName evidence="2">Uncharacterized protein</fullName>
    </submittedName>
</protein>
<gene>
    <name evidence="2" type="ORF">BPSY_0643</name>
</gene>
<dbReference type="EMBL" id="JGZI01000008">
    <property type="protein sequence ID" value="KFI82852.1"/>
    <property type="molecule type" value="Genomic_DNA"/>
</dbReference>
<evidence type="ECO:0000313" key="3">
    <source>
        <dbReference type="Proteomes" id="UP000029050"/>
    </source>
</evidence>
<dbReference type="eggNOG" id="ENOG5032F0F">
    <property type="taxonomic scope" value="Bacteria"/>
</dbReference>
<reference evidence="2 3" key="1">
    <citation type="submission" date="2014-03" db="EMBL/GenBank/DDBJ databases">
        <title>Genomics of Bifidobacteria.</title>
        <authorList>
            <person name="Ventura M."/>
            <person name="Milani C."/>
            <person name="Lugli G.A."/>
        </authorList>
    </citation>
    <scope>NUCLEOTIDE SEQUENCE [LARGE SCALE GENOMIC DNA]</scope>
    <source>
        <strain evidence="2 3">LMG 21775</strain>
    </source>
</reference>